<dbReference type="Pfam" id="PF07899">
    <property type="entry name" value="Frigida"/>
    <property type="match status" value="1"/>
</dbReference>
<evidence type="ECO:0000313" key="9">
    <source>
        <dbReference type="Proteomes" id="UP000585474"/>
    </source>
</evidence>
<protein>
    <recommendedName>
        <fullName evidence="5">FRIGIDA-like protein</fullName>
    </recommendedName>
</protein>
<dbReference type="AlphaFoldDB" id="A0A7J0H6T6"/>
<name>A0A7J0H6T6_9ERIC</name>
<evidence type="ECO:0000256" key="2">
    <source>
        <dbReference type="ARBA" id="ARBA00022473"/>
    </source>
</evidence>
<evidence type="ECO:0000256" key="1">
    <source>
        <dbReference type="ARBA" id="ARBA00008956"/>
    </source>
</evidence>
<organism evidence="8 9">
    <name type="scientific">Actinidia rufa</name>
    <dbReference type="NCBI Taxonomy" id="165716"/>
    <lineage>
        <taxon>Eukaryota</taxon>
        <taxon>Viridiplantae</taxon>
        <taxon>Streptophyta</taxon>
        <taxon>Embryophyta</taxon>
        <taxon>Tracheophyta</taxon>
        <taxon>Spermatophyta</taxon>
        <taxon>Magnoliopsida</taxon>
        <taxon>eudicotyledons</taxon>
        <taxon>Gunneridae</taxon>
        <taxon>Pentapetalae</taxon>
        <taxon>asterids</taxon>
        <taxon>Ericales</taxon>
        <taxon>Actinidiaceae</taxon>
        <taxon>Actinidia</taxon>
    </lineage>
</organism>
<keyword evidence="7" id="KW-0472">Membrane</keyword>
<feature type="region of interest" description="Disordered" evidence="6">
    <location>
        <begin position="139"/>
        <end position="164"/>
    </location>
</feature>
<dbReference type="Proteomes" id="UP000585474">
    <property type="component" value="Unassembled WGS sequence"/>
</dbReference>
<evidence type="ECO:0000256" key="6">
    <source>
        <dbReference type="SAM" id="MobiDB-lite"/>
    </source>
</evidence>
<dbReference type="GO" id="GO:0030154">
    <property type="term" value="P:cell differentiation"/>
    <property type="evidence" value="ECO:0007669"/>
    <property type="project" value="UniProtKB-KW"/>
</dbReference>
<keyword evidence="2 5" id="KW-0217">Developmental protein</keyword>
<comment type="caution">
    <text evidence="8">The sequence shown here is derived from an EMBL/GenBank/DDBJ whole genome shotgun (WGS) entry which is preliminary data.</text>
</comment>
<feature type="transmembrane region" description="Helical" evidence="7">
    <location>
        <begin position="648"/>
        <end position="670"/>
    </location>
</feature>
<dbReference type="PANTHER" id="PTHR31791:SF41">
    <property type="entry name" value="FRIGIDA-LIKE PROTEIN"/>
    <property type="match status" value="1"/>
</dbReference>
<feature type="transmembrane region" description="Helical" evidence="7">
    <location>
        <begin position="691"/>
        <end position="712"/>
    </location>
</feature>
<proteinExistence type="inferred from homology"/>
<dbReference type="GO" id="GO:0009908">
    <property type="term" value="P:flower development"/>
    <property type="evidence" value="ECO:0007669"/>
    <property type="project" value="UniProtKB-KW"/>
</dbReference>
<dbReference type="EMBL" id="BJWL01000027">
    <property type="protein sequence ID" value="GFZ18802.1"/>
    <property type="molecule type" value="Genomic_DNA"/>
</dbReference>
<keyword evidence="4 5" id="KW-0287">Flowering</keyword>
<evidence type="ECO:0000313" key="8">
    <source>
        <dbReference type="EMBL" id="GFZ18802.1"/>
    </source>
</evidence>
<feature type="region of interest" description="Disordered" evidence="6">
    <location>
        <begin position="114"/>
        <end position="133"/>
    </location>
</feature>
<gene>
    <name evidence="8" type="ORF">Acr_27g0005410</name>
</gene>
<sequence length="728" mass="81132">MDKDQSMGVETTSLIEQLGKAILELESHKDAAENDVQWSEIEVYFQHLETMTTKKTEELELREKEFKEKESNTRTFLAEREAAVAAKEQDLLDRIQELKDAAFAAIAGARAHQPEPLESIDGGDDKETKVSSSLGDTNALLDASEENSPNKTDENAEGVGDEVKPHPELTQFCEQMDAKGLLNYTMENQKNIQSIRVELSIALESATEPGSLVLASLEGFYPPDDKTTQEGDKSDAVLRGMRRSCITFMEAFATLLARADSGADHLTNPEIKQQAKAIADEWKPKLAVAGFNAANGNSLEAEAFLQLLVTYRIASEFDDEELCKLVLAVAHQRRAPELCRSLGLTHKMPAVVEELVKSGRQVDAVNFIHAFELTESFPPVHLLKTHLKDLRRNSQGKPGGGAAGAQNDANAQELAALRAVIRCVREYKLEADYPLDPLHKRVVQLERSNPDKKRQGPPVYGERTTYGGLSERYSLSGPTAYDYQTPSQTTYDQRSYYYPPDERATAAAYNAAAPSSYGSYAGELQIGLVTFYMLLSVKYADPKPHLTEIAHFIAQELDINTSQLDVLNFTAKGNDSLIRWAILPARSAECFSNTSAMNIIARLAERRIQLPDTFGSYQLVEWKIEPPSKQWWLEIMTWGLAQCQVLSAFRVVCCLTMPWKAVAGLLTFYLSQTKPSALGSTYARTWWQQHYMYVVVATLITLVLDYQLMGYWSFGDGGSKHLFCTSAR</sequence>
<keyword evidence="7" id="KW-0812">Transmembrane</keyword>
<evidence type="ECO:0000256" key="3">
    <source>
        <dbReference type="ARBA" id="ARBA00022782"/>
    </source>
</evidence>
<feature type="region of interest" description="Disordered" evidence="6">
    <location>
        <begin position="446"/>
        <end position="470"/>
    </location>
</feature>
<dbReference type="PANTHER" id="PTHR31791">
    <property type="entry name" value="FRIGIDA-LIKE PROTEIN 3-RELATED"/>
    <property type="match status" value="1"/>
</dbReference>
<keyword evidence="3 5" id="KW-0221">Differentiation</keyword>
<reference evidence="8 9" key="1">
    <citation type="submission" date="2019-07" db="EMBL/GenBank/DDBJ databases">
        <title>De Novo Assembly of kiwifruit Actinidia rufa.</title>
        <authorList>
            <person name="Sugita-Konishi S."/>
            <person name="Sato K."/>
            <person name="Mori E."/>
            <person name="Abe Y."/>
            <person name="Kisaki G."/>
            <person name="Hamano K."/>
            <person name="Suezawa K."/>
            <person name="Otani M."/>
            <person name="Fukuda T."/>
            <person name="Manabe T."/>
            <person name="Gomi K."/>
            <person name="Tabuchi M."/>
            <person name="Akimitsu K."/>
            <person name="Kataoka I."/>
        </authorList>
    </citation>
    <scope>NUCLEOTIDE SEQUENCE [LARGE SCALE GENOMIC DNA]</scope>
    <source>
        <strain evidence="9">cv. Fuchu</strain>
    </source>
</reference>
<evidence type="ECO:0000256" key="7">
    <source>
        <dbReference type="SAM" id="Phobius"/>
    </source>
</evidence>
<comment type="similarity">
    <text evidence="1 5">Belongs to the Frigida family.</text>
</comment>
<dbReference type="InterPro" id="IPR012474">
    <property type="entry name" value="Frigida"/>
</dbReference>
<evidence type="ECO:0000256" key="4">
    <source>
        <dbReference type="ARBA" id="ARBA00023089"/>
    </source>
</evidence>
<evidence type="ECO:0000256" key="5">
    <source>
        <dbReference type="RuleBase" id="RU364012"/>
    </source>
</evidence>
<accession>A0A7J0H6T6</accession>
<keyword evidence="9" id="KW-1185">Reference proteome</keyword>
<keyword evidence="7" id="KW-1133">Transmembrane helix</keyword>
<dbReference type="OrthoDB" id="1930990at2759"/>